<keyword evidence="2" id="KW-0812">Transmembrane</keyword>
<feature type="region of interest" description="Disordered" evidence="1">
    <location>
        <begin position="24"/>
        <end position="55"/>
    </location>
</feature>
<proteinExistence type="predicted"/>
<evidence type="ECO:0000256" key="1">
    <source>
        <dbReference type="SAM" id="MobiDB-lite"/>
    </source>
</evidence>
<dbReference type="AlphaFoldDB" id="A0A3M9MI36"/>
<reference evidence="4 5" key="1">
    <citation type="submission" date="2018-11" db="EMBL/GenBank/DDBJ databases">
        <title>Draft genome of Simplicispira Flexivirga sp. BO-16.</title>
        <authorList>
            <person name="Im W.T."/>
        </authorList>
    </citation>
    <scope>NUCLEOTIDE SEQUENCE [LARGE SCALE GENOMIC DNA]</scope>
    <source>
        <strain evidence="4 5">BO-16</strain>
    </source>
</reference>
<gene>
    <name evidence="4" type="ORF">EFY87_00965</name>
</gene>
<evidence type="ECO:0008006" key="6">
    <source>
        <dbReference type="Google" id="ProtNLM"/>
    </source>
</evidence>
<organism evidence="4 5">
    <name type="scientific">Flexivirga caeni</name>
    <dbReference type="NCBI Taxonomy" id="2294115"/>
    <lineage>
        <taxon>Bacteria</taxon>
        <taxon>Bacillati</taxon>
        <taxon>Actinomycetota</taxon>
        <taxon>Actinomycetes</taxon>
        <taxon>Micrococcales</taxon>
        <taxon>Dermacoccaceae</taxon>
        <taxon>Flexivirga</taxon>
    </lineage>
</organism>
<keyword evidence="2" id="KW-1133">Transmembrane helix</keyword>
<evidence type="ECO:0000313" key="5">
    <source>
        <dbReference type="Proteomes" id="UP000271678"/>
    </source>
</evidence>
<evidence type="ECO:0000313" key="4">
    <source>
        <dbReference type="EMBL" id="RNI25240.1"/>
    </source>
</evidence>
<protein>
    <recommendedName>
        <fullName evidence="6">LPXTG cell wall anchor domain-containing protein</fullName>
    </recommendedName>
</protein>
<evidence type="ECO:0000256" key="3">
    <source>
        <dbReference type="SAM" id="SignalP"/>
    </source>
</evidence>
<dbReference type="EMBL" id="RJJQ01000001">
    <property type="protein sequence ID" value="RNI25240.1"/>
    <property type="molecule type" value="Genomic_DNA"/>
</dbReference>
<comment type="caution">
    <text evidence="4">The sequence shown here is derived from an EMBL/GenBank/DDBJ whole genome shotgun (WGS) entry which is preliminary data.</text>
</comment>
<dbReference type="RefSeq" id="WP_123269431.1">
    <property type="nucleotide sequence ID" value="NZ_RJJQ01000001.1"/>
</dbReference>
<keyword evidence="2" id="KW-0472">Membrane</keyword>
<keyword evidence="3" id="KW-0732">Signal</keyword>
<feature type="chain" id="PRO_5018039445" description="LPXTG cell wall anchor domain-containing protein" evidence="3">
    <location>
        <begin position="27"/>
        <end position="108"/>
    </location>
</feature>
<dbReference type="Proteomes" id="UP000271678">
    <property type="component" value="Unassembled WGS sequence"/>
</dbReference>
<accession>A0A3M9MI36</accession>
<feature type="compositionally biased region" description="Low complexity" evidence="1">
    <location>
        <begin position="24"/>
        <end position="48"/>
    </location>
</feature>
<name>A0A3M9MI36_9MICO</name>
<feature type="transmembrane region" description="Helical" evidence="2">
    <location>
        <begin position="77"/>
        <end position="99"/>
    </location>
</feature>
<evidence type="ECO:0000256" key="2">
    <source>
        <dbReference type="SAM" id="Phobius"/>
    </source>
</evidence>
<keyword evidence="5" id="KW-1185">Reference proteome</keyword>
<feature type="signal peptide" evidence="3">
    <location>
        <begin position="1"/>
        <end position="26"/>
    </location>
</feature>
<sequence>MRARFGLLVLPVLLTVLLGGARPATAAPQAGPTAITTTSTTAGLRIGTGTNTDDGTSWATSVPSFQQPTNKTNNEPLLIIAGVVLAILVIGGITALVRLRARGDDADL</sequence>